<evidence type="ECO:0000256" key="1">
    <source>
        <dbReference type="ARBA" id="ARBA00001917"/>
    </source>
</evidence>
<feature type="domain" description="Flavin reductase like" evidence="5">
    <location>
        <begin position="22"/>
        <end position="180"/>
    </location>
</feature>
<evidence type="ECO:0000256" key="3">
    <source>
        <dbReference type="ARBA" id="ARBA00022643"/>
    </source>
</evidence>
<protein>
    <submittedName>
        <fullName evidence="6">Flavin reductase family protein</fullName>
    </submittedName>
</protein>
<accession>A0A937DJ23</accession>
<evidence type="ECO:0000259" key="5">
    <source>
        <dbReference type="SMART" id="SM00903"/>
    </source>
</evidence>
<evidence type="ECO:0000256" key="4">
    <source>
        <dbReference type="ARBA" id="ARBA00038054"/>
    </source>
</evidence>
<dbReference type="Pfam" id="PF01613">
    <property type="entry name" value="Flavin_Reduct"/>
    <property type="match status" value="1"/>
</dbReference>
<dbReference type="GO" id="GO:0010181">
    <property type="term" value="F:FMN binding"/>
    <property type="evidence" value="ECO:0007669"/>
    <property type="project" value="InterPro"/>
</dbReference>
<keyword evidence="7" id="KW-1185">Reference proteome</keyword>
<dbReference type="Proteomes" id="UP000642920">
    <property type="component" value="Unassembled WGS sequence"/>
</dbReference>
<comment type="caution">
    <text evidence="6">The sequence shown here is derived from an EMBL/GenBank/DDBJ whole genome shotgun (WGS) entry which is preliminary data.</text>
</comment>
<sequence>MAYKSIDPKSLKTPELHGLLLGSIAPRPIAFASTIDKEGNVNLSPYSFFNVFGSNPPTLIFSPARRGRDNTVKHSYENVKEVAEVVINIANYPMVEQMSLSSTEYAKGVNEFVKAGFTEAKSEKVKPPRVAEAPVAFECIVKEVVETGQEGGAGNLVICEVVHLHVNEAILDEAGKIDPFKLDPIGRLGGNWYTRSKQALFEVEKPLAKLGIGVDALPDTIKNSDVLTGNDLGKLGNVEAIPEVDNSILENDENFRSTMKPEKLKGLSLSALHSYAHELLEENRVAQAWQVLLRAN</sequence>
<proteinExistence type="inferred from homology"/>
<dbReference type="PANTHER" id="PTHR33798:SF5">
    <property type="entry name" value="FLAVIN REDUCTASE LIKE DOMAIN-CONTAINING PROTEIN"/>
    <property type="match status" value="1"/>
</dbReference>
<evidence type="ECO:0000313" key="7">
    <source>
        <dbReference type="Proteomes" id="UP000642920"/>
    </source>
</evidence>
<keyword evidence="2" id="KW-0285">Flavoprotein</keyword>
<evidence type="ECO:0000313" key="6">
    <source>
        <dbReference type="EMBL" id="MBL0764766.1"/>
    </source>
</evidence>
<evidence type="ECO:0000256" key="2">
    <source>
        <dbReference type="ARBA" id="ARBA00022630"/>
    </source>
</evidence>
<dbReference type="EMBL" id="JAERQG010000001">
    <property type="protein sequence ID" value="MBL0764766.1"/>
    <property type="molecule type" value="Genomic_DNA"/>
</dbReference>
<dbReference type="RefSeq" id="WP_201918647.1">
    <property type="nucleotide sequence ID" value="NZ_JAERQG010000001.1"/>
</dbReference>
<dbReference type="GO" id="GO:0016646">
    <property type="term" value="F:oxidoreductase activity, acting on the CH-NH group of donors, NAD or NADP as acceptor"/>
    <property type="evidence" value="ECO:0007669"/>
    <property type="project" value="UniProtKB-ARBA"/>
</dbReference>
<dbReference type="PANTHER" id="PTHR33798">
    <property type="entry name" value="FLAVOPROTEIN OXYGENASE"/>
    <property type="match status" value="1"/>
</dbReference>
<reference evidence="6" key="1">
    <citation type="submission" date="2021-01" db="EMBL/GenBank/DDBJ databases">
        <title>Marivirga sp. nov., isolated from intertidal surface sediments.</title>
        <authorList>
            <person name="Zhang M."/>
        </authorList>
    </citation>
    <scope>NUCLEOTIDE SEQUENCE</scope>
    <source>
        <strain evidence="6">SM1354</strain>
    </source>
</reference>
<keyword evidence="3" id="KW-0288">FMN</keyword>
<dbReference type="AlphaFoldDB" id="A0A937DJ23"/>
<dbReference type="InterPro" id="IPR002563">
    <property type="entry name" value="Flavin_Rdtase-like_dom"/>
</dbReference>
<dbReference type="SUPFAM" id="SSF50475">
    <property type="entry name" value="FMN-binding split barrel"/>
    <property type="match status" value="1"/>
</dbReference>
<gene>
    <name evidence="6" type="ORF">JKP34_05855</name>
</gene>
<organism evidence="6 7">
    <name type="scientific">Marivirga atlantica</name>
    <dbReference type="NCBI Taxonomy" id="1548457"/>
    <lineage>
        <taxon>Bacteria</taxon>
        <taxon>Pseudomonadati</taxon>
        <taxon>Bacteroidota</taxon>
        <taxon>Cytophagia</taxon>
        <taxon>Cytophagales</taxon>
        <taxon>Marivirgaceae</taxon>
        <taxon>Marivirga</taxon>
    </lineage>
</organism>
<comment type="cofactor">
    <cofactor evidence="1">
        <name>FMN</name>
        <dbReference type="ChEBI" id="CHEBI:58210"/>
    </cofactor>
</comment>
<name>A0A937DJ23_9BACT</name>
<dbReference type="InterPro" id="IPR012349">
    <property type="entry name" value="Split_barrel_FMN-bd"/>
</dbReference>
<comment type="similarity">
    <text evidence="4">Belongs to the flavoredoxin family.</text>
</comment>
<dbReference type="Gene3D" id="2.30.110.10">
    <property type="entry name" value="Electron Transport, Fmn-binding Protein, Chain A"/>
    <property type="match status" value="1"/>
</dbReference>
<dbReference type="SMART" id="SM00903">
    <property type="entry name" value="Flavin_Reduct"/>
    <property type="match status" value="1"/>
</dbReference>